<dbReference type="AlphaFoldDB" id="A0A9N8H6V2"/>
<dbReference type="GO" id="GO:0008080">
    <property type="term" value="F:N-acetyltransferase activity"/>
    <property type="evidence" value="ECO:0007669"/>
    <property type="project" value="TreeGrafter"/>
</dbReference>
<proteinExistence type="predicted"/>
<evidence type="ECO:0000313" key="5">
    <source>
        <dbReference type="Proteomes" id="UP001153069"/>
    </source>
</evidence>
<dbReference type="Proteomes" id="UP001153069">
    <property type="component" value="Unassembled WGS sequence"/>
</dbReference>
<comment type="caution">
    <text evidence="4">The sequence shown here is derived from an EMBL/GenBank/DDBJ whole genome shotgun (WGS) entry which is preliminary data.</text>
</comment>
<dbReference type="Pfam" id="PF00583">
    <property type="entry name" value="Acetyltransf_1"/>
    <property type="match status" value="1"/>
</dbReference>
<organism evidence="4 5">
    <name type="scientific">Seminavis robusta</name>
    <dbReference type="NCBI Taxonomy" id="568900"/>
    <lineage>
        <taxon>Eukaryota</taxon>
        <taxon>Sar</taxon>
        <taxon>Stramenopiles</taxon>
        <taxon>Ochrophyta</taxon>
        <taxon>Bacillariophyta</taxon>
        <taxon>Bacillariophyceae</taxon>
        <taxon>Bacillariophycidae</taxon>
        <taxon>Naviculales</taxon>
        <taxon>Naviculaceae</taxon>
        <taxon>Seminavis</taxon>
    </lineage>
</organism>
<protein>
    <submittedName>
        <fullName evidence="4">Alpha-acetyltransferase 50</fullName>
    </submittedName>
</protein>
<dbReference type="GO" id="GO:0031415">
    <property type="term" value="C:NatA complex"/>
    <property type="evidence" value="ECO:0007669"/>
    <property type="project" value="TreeGrafter"/>
</dbReference>
<gene>
    <name evidence="4" type="ORF">SEMRO_111_G055180.1</name>
</gene>
<dbReference type="Gene3D" id="3.40.630.30">
    <property type="match status" value="1"/>
</dbReference>
<dbReference type="CDD" id="cd04301">
    <property type="entry name" value="NAT_SF"/>
    <property type="match status" value="1"/>
</dbReference>
<dbReference type="PROSITE" id="PS51186">
    <property type="entry name" value="GNAT"/>
    <property type="match status" value="1"/>
</dbReference>
<dbReference type="InterPro" id="IPR016181">
    <property type="entry name" value="Acyl_CoA_acyltransferase"/>
</dbReference>
<dbReference type="InterPro" id="IPR051556">
    <property type="entry name" value="N-term/lysine_N-AcTrnsfr"/>
</dbReference>
<keyword evidence="5" id="KW-1185">Reference proteome</keyword>
<evidence type="ECO:0000259" key="3">
    <source>
        <dbReference type="PROSITE" id="PS51186"/>
    </source>
</evidence>
<dbReference type="GO" id="GO:0007064">
    <property type="term" value="P:mitotic sister chromatid cohesion"/>
    <property type="evidence" value="ECO:0007669"/>
    <property type="project" value="TreeGrafter"/>
</dbReference>
<keyword evidence="1" id="KW-0808">Transferase</keyword>
<evidence type="ECO:0000256" key="2">
    <source>
        <dbReference type="ARBA" id="ARBA00023315"/>
    </source>
</evidence>
<sequence length="189" mass="21287">MGRSLQVEFGAITSDNVEQLRKVNTVSFPVTYNEGFYQDVVKRNNEHLNKFAYYNGFVVGAVCTRIEPIKAGDNHAPPTAVDVEAPLTGQHRLYIMTLAVLAAYRGRGIGAQLIQSVLDYCDAINDGTASTEKNVVPKRIDEIALHVQISNEDAIRFYTHKFGFEKGDMVENYYRRIDPPHCYILSKKL</sequence>
<name>A0A9N8H6V2_9STRA</name>
<dbReference type="PANTHER" id="PTHR42919:SF8">
    <property type="entry name" value="N-ALPHA-ACETYLTRANSFERASE 50"/>
    <property type="match status" value="1"/>
</dbReference>
<dbReference type="OrthoDB" id="47374at2759"/>
<dbReference type="InterPro" id="IPR000182">
    <property type="entry name" value="GNAT_dom"/>
</dbReference>
<reference evidence="4" key="1">
    <citation type="submission" date="2020-06" db="EMBL/GenBank/DDBJ databases">
        <authorList>
            <consortium name="Plant Systems Biology data submission"/>
        </authorList>
    </citation>
    <scope>NUCLEOTIDE SEQUENCE</scope>
    <source>
        <strain evidence="4">D6</strain>
    </source>
</reference>
<dbReference type="SUPFAM" id="SSF55729">
    <property type="entry name" value="Acyl-CoA N-acyltransferases (Nat)"/>
    <property type="match status" value="1"/>
</dbReference>
<keyword evidence="2" id="KW-0012">Acyltransferase</keyword>
<dbReference type="EMBL" id="CAICTM010000110">
    <property type="protein sequence ID" value="CAB9501520.1"/>
    <property type="molecule type" value="Genomic_DNA"/>
</dbReference>
<evidence type="ECO:0000313" key="4">
    <source>
        <dbReference type="EMBL" id="CAB9501520.1"/>
    </source>
</evidence>
<evidence type="ECO:0000256" key="1">
    <source>
        <dbReference type="ARBA" id="ARBA00022679"/>
    </source>
</evidence>
<feature type="domain" description="N-acetyltransferase" evidence="3">
    <location>
        <begin position="7"/>
        <end position="189"/>
    </location>
</feature>
<accession>A0A9N8H6V2</accession>
<dbReference type="PANTHER" id="PTHR42919">
    <property type="entry name" value="N-ALPHA-ACETYLTRANSFERASE"/>
    <property type="match status" value="1"/>
</dbReference>